<comment type="caution">
    <text evidence="4">The sequence shown here is derived from an EMBL/GenBank/DDBJ whole genome shotgun (WGS) entry which is preliminary data.</text>
</comment>
<feature type="region of interest" description="Disordered" evidence="1">
    <location>
        <begin position="83"/>
        <end position="134"/>
    </location>
</feature>
<feature type="compositionally biased region" description="Low complexity" evidence="1">
    <location>
        <begin position="107"/>
        <end position="117"/>
    </location>
</feature>
<keyword evidence="2" id="KW-0812">Transmembrane</keyword>
<feature type="chain" id="PRO_5042164647" description="SEA domain-containing protein" evidence="3">
    <location>
        <begin position="22"/>
        <end position="655"/>
    </location>
</feature>
<keyword evidence="5" id="KW-1185">Reference proteome</keyword>
<evidence type="ECO:0000256" key="1">
    <source>
        <dbReference type="SAM" id="MobiDB-lite"/>
    </source>
</evidence>
<protein>
    <recommendedName>
        <fullName evidence="6">SEA domain-containing protein</fullName>
    </recommendedName>
</protein>
<evidence type="ECO:0000256" key="3">
    <source>
        <dbReference type="SAM" id="SignalP"/>
    </source>
</evidence>
<feature type="transmembrane region" description="Helical" evidence="2">
    <location>
        <begin position="349"/>
        <end position="373"/>
    </location>
</feature>
<gene>
    <name evidence="4" type="ORF">QTG54_001211</name>
</gene>
<evidence type="ECO:0000256" key="2">
    <source>
        <dbReference type="SAM" id="Phobius"/>
    </source>
</evidence>
<evidence type="ECO:0008006" key="6">
    <source>
        <dbReference type="Google" id="ProtNLM"/>
    </source>
</evidence>
<keyword evidence="2" id="KW-0472">Membrane</keyword>
<evidence type="ECO:0000313" key="5">
    <source>
        <dbReference type="Proteomes" id="UP001224775"/>
    </source>
</evidence>
<dbReference type="Proteomes" id="UP001224775">
    <property type="component" value="Unassembled WGS sequence"/>
</dbReference>
<dbReference type="EMBL" id="JATAAI010000001">
    <property type="protein sequence ID" value="KAK1749272.1"/>
    <property type="molecule type" value="Genomic_DNA"/>
</dbReference>
<name>A0AAD8YPZ8_9STRA</name>
<dbReference type="AlphaFoldDB" id="A0AAD8YPZ8"/>
<reference evidence="4" key="1">
    <citation type="submission" date="2023-06" db="EMBL/GenBank/DDBJ databases">
        <title>Survivors Of The Sea: Transcriptome response of Skeletonema marinoi to long-term dormancy.</title>
        <authorList>
            <person name="Pinder M.I.M."/>
            <person name="Kourtchenko O."/>
            <person name="Robertson E.K."/>
            <person name="Larsson T."/>
            <person name="Maumus F."/>
            <person name="Osuna-Cruz C.M."/>
            <person name="Vancaester E."/>
            <person name="Stenow R."/>
            <person name="Vandepoele K."/>
            <person name="Ploug H."/>
            <person name="Bruchert V."/>
            <person name="Godhe A."/>
            <person name="Topel M."/>
        </authorList>
    </citation>
    <scope>NUCLEOTIDE SEQUENCE</scope>
    <source>
        <strain evidence="4">R05AC</strain>
    </source>
</reference>
<feature type="compositionally biased region" description="Low complexity" evidence="1">
    <location>
        <begin position="83"/>
        <end position="99"/>
    </location>
</feature>
<sequence length="655" mass="71690">MMMKLLLLTTMMATLFGVVVAEALPIRGNYLRQNHGDRILKKVDWEKIAEEIQANQEEEEDEEIDWNAFAAGLVSAGVITTTQPTVSSTTAKPSTSPTQTPTPEPTKVPTLTPTKQPSDNPTPAPTLVPTSSDPVSPVVATIAPTIAVSSVTGGGGDMSVGTPSAKPTEFNFLFSFGNSVFTEVTLPSFRLEFVATTNMNRKLRQDELMSEDAEKAFIEIISSQILSNLQGNLSRELVSVDLNVEDKRENHFPQMVMFSYDLGGSVTFVGGEDELPPLPTSNELLTEVLGLLETDPFVEVLKSFDNSGLFSIDDVVVSTSNASGTASQIQIEDSAGIISNSSEEGSDGIATPAVIAFVTAFAFTMAVIGFITVRKLREYQENEDDDSFGRVKTTYHNMKEKFNYVSPMGKNRRYDQFESPAASEDSLFGDIEESDYPIATNVDIEQPSSKALQSAHLSDEAFLDKSERTSESGHQNLSLDLLYSDSDSYFGSSVGTSIVTAGVRPRMLSKDFVYSDTDSSLRSDLDGKEVTKSNPHNANIQSIEKVNQLLLYNDDAAPSDSEITEAESTAQEVAADYAKEWNPFSSESSVTDDLFARLNELENKIVFTESQFSQDVTTATERFGITGMRTVKLRILLQFRKEILVPGSLRMKVWV</sequence>
<proteinExistence type="predicted"/>
<organism evidence="4 5">
    <name type="scientific">Skeletonema marinoi</name>
    <dbReference type="NCBI Taxonomy" id="267567"/>
    <lineage>
        <taxon>Eukaryota</taxon>
        <taxon>Sar</taxon>
        <taxon>Stramenopiles</taxon>
        <taxon>Ochrophyta</taxon>
        <taxon>Bacillariophyta</taxon>
        <taxon>Coscinodiscophyceae</taxon>
        <taxon>Thalassiosirophycidae</taxon>
        <taxon>Thalassiosirales</taxon>
        <taxon>Skeletonemataceae</taxon>
        <taxon>Skeletonema</taxon>
        <taxon>Skeletonema marinoi-dohrnii complex</taxon>
    </lineage>
</organism>
<evidence type="ECO:0000313" key="4">
    <source>
        <dbReference type="EMBL" id="KAK1749272.1"/>
    </source>
</evidence>
<feature type="signal peptide" evidence="3">
    <location>
        <begin position="1"/>
        <end position="21"/>
    </location>
</feature>
<keyword evidence="3" id="KW-0732">Signal</keyword>
<keyword evidence="2" id="KW-1133">Transmembrane helix</keyword>
<accession>A0AAD8YPZ8</accession>